<dbReference type="SUPFAM" id="SSF56214">
    <property type="entry name" value="4'-phosphopantetheinyl transferase"/>
    <property type="match status" value="2"/>
</dbReference>
<dbReference type="FunFam" id="3.90.470.20:FF:000004">
    <property type="entry name" value="Holo-(Acyl carrier protein) synthase 2"/>
    <property type="match status" value="1"/>
</dbReference>
<dbReference type="GO" id="GO:0019878">
    <property type="term" value="P:lysine biosynthetic process via aminoadipic acid"/>
    <property type="evidence" value="ECO:0007669"/>
    <property type="project" value="TreeGrafter"/>
</dbReference>
<dbReference type="PANTHER" id="PTHR12215:SF10">
    <property type="entry name" value="L-AMINOADIPATE-SEMIALDEHYDE DEHYDROGENASE-PHOSPHOPANTETHEINYL TRANSFERASE"/>
    <property type="match status" value="1"/>
</dbReference>
<dbReference type="Gene3D" id="3.90.470.20">
    <property type="entry name" value="4'-phosphopantetheinyl transferase domain"/>
    <property type="match status" value="1"/>
</dbReference>
<organism evidence="7">
    <name type="scientific">Citrobacter koseri</name>
    <name type="common">Citrobacter diversus</name>
    <dbReference type="NCBI Taxonomy" id="545"/>
    <lineage>
        <taxon>Bacteria</taxon>
        <taxon>Pseudomonadati</taxon>
        <taxon>Pseudomonadota</taxon>
        <taxon>Gammaproteobacteria</taxon>
        <taxon>Enterobacterales</taxon>
        <taxon>Enterobacteriaceae</taxon>
        <taxon>Citrobacter</taxon>
    </lineage>
</organism>
<proteinExistence type="inferred from homology"/>
<dbReference type="RefSeq" id="WP_200031648.1">
    <property type="nucleotide sequence ID" value="NZ_JADVFT010000012.1"/>
</dbReference>
<dbReference type="NCBIfam" id="NF007676">
    <property type="entry name" value="PRK10351.1"/>
    <property type="match status" value="1"/>
</dbReference>
<evidence type="ECO:0000313" key="7">
    <source>
        <dbReference type="EMBL" id="CDZ86320.1"/>
    </source>
</evidence>
<evidence type="ECO:0000256" key="5">
    <source>
        <dbReference type="ARBA" id="ARBA00071752"/>
    </source>
</evidence>
<dbReference type="InterPro" id="IPR037143">
    <property type="entry name" value="4-PPantetheinyl_Trfase_dom_sf"/>
</dbReference>
<sequence length="195" mass="21382">MYRIVLGKVSTLSTGTLPSPLYAQAPQGARRARWLAGRVLLSHALSPLPEIVYGEQGKPAFSPDTRLWFNLSHSGDDIALLLSDEGEVGCDIEVIRPRDNWRSLANAVFSLGEHAEVEAEHPEQQLAAFWRIWTRKEAIVKQRGGSAWQIVSVDSTLNSALSVSQCQLDTLSLAVCTPTPFTLTADCVQRLESIA</sequence>
<reference evidence="7" key="1">
    <citation type="submission" date="2014-06" db="EMBL/GenBank/DDBJ databases">
        <authorList>
            <person name="Urmite Genomes Urmite Genomes"/>
        </authorList>
    </citation>
    <scope>NUCLEOTIDE SEQUENCE</scope>
</reference>
<dbReference type="EMBL" id="LK931336">
    <property type="protein sequence ID" value="CDZ86320.1"/>
    <property type="molecule type" value="Genomic_DNA"/>
</dbReference>
<evidence type="ECO:0000256" key="1">
    <source>
        <dbReference type="ARBA" id="ARBA00010990"/>
    </source>
</evidence>
<dbReference type="GO" id="GO:0008897">
    <property type="term" value="F:holo-[acyl-carrier-protein] synthase activity"/>
    <property type="evidence" value="ECO:0007669"/>
    <property type="project" value="UniProtKB-EC"/>
</dbReference>
<dbReference type="InterPro" id="IPR050559">
    <property type="entry name" value="P-Pant_transferase_sf"/>
</dbReference>
<evidence type="ECO:0000259" key="6">
    <source>
        <dbReference type="Pfam" id="PF01648"/>
    </source>
</evidence>
<evidence type="ECO:0000256" key="4">
    <source>
        <dbReference type="ARBA" id="ARBA00050875"/>
    </source>
</evidence>
<accession>A0A078LHQ0</accession>
<dbReference type="AlphaFoldDB" id="A0A078LHQ0"/>
<feature type="domain" description="4'-phosphopantetheinyl transferase" evidence="6">
    <location>
        <begin position="88"/>
        <end position="165"/>
    </location>
</feature>
<dbReference type="EC" id="2.7.8.7" evidence="2"/>
<dbReference type="GO" id="GO:0000287">
    <property type="term" value="F:magnesium ion binding"/>
    <property type="evidence" value="ECO:0007669"/>
    <property type="project" value="InterPro"/>
</dbReference>
<name>A0A078LHQ0_CITKO</name>
<comment type="catalytic activity">
    <reaction evidence="4">
        <text>apo-[ACP] + CoA = holo-[ACP] + adenosine 3',5'-bisphosphate + H(+)</text>
        <dbReference type="Rhea" id="RHEA:12068"/>
        <dbReference type="Rhea" id="RHEA-COMP:9685"/>
        <dbReference type="Rhea" id="RHEA-COMP:9690"/>
        <dbReference type="ChEBI" id="CHEBI:15378"/>
        <dbReference type="ChEBI" id="CHEBI:29999"/>
        <dbReference type="ChEBI" id="CHEBI:57287"/>
        <dbReference type="ChEBI" id="CHEBI:58343"/>
        <dbReference type="ChEBI" id="CHEBI:64479"/>
        <dbReference type="EC" id="2.7.8.7"/>
    </reaction>
</comment>
<evidence type="ECO:0000256" key="3">
    <source>
        <dbReference type="ARBA" id="ARBA00022679"/>
    </source>
</evidence>
<dbReference type="PANTHER" id="PTHR12215">
    <property type="entry name" value="PHOSPHOPANTETHEINE TRANSFERASE"/>
    <property type="match status" value="1"/>
</dbReference>
<gene>
    <name evidence="7" type="ORF">BN1086_04565</name>
</gene>
<dbReference type="PATRIC" id="fig|545.12.peg.4584"/>
<dbReference type="Pfam" id="PF01648">
    <property type="entry name" value="ACPS"/>
    <property type="match status" value="1"/>
</dbReference>
<evidence type="ECO:0000256" key="2">
    <source>
        <dbReference type="ARBA" id="ARBA00013172"/>
    </source>
</evidence>
<comment type="similarity">
    <text evidence="1">Belongs to the P-Pant transferase superfamily. Gsp/Sfp/HetI/AcpT family.</text>
</comment>
<dbReference type="GO" id="GO:0005829">
    <property type="term" value="C:cytosol"/>
    <property type="evidence" value="ECO:0007669"/>
    <property type="project" value="TreeGrafter"/>
</dbReference>
<dbReference type="InterPro" id="IPR008278">
    <property type="entry name" value="4-PPantetheinyl_Trfase_dom"/>
</dbReference>
<keyword evidence="3" id="KW-0808">Transferase</keyword>
<protein>
    <recommendedName>
        <fullName evidence="5">4'-phosphopantetheinyl transferase AcpT</fullName>
        <ecNumber evidence="2">2.7.8.7</ecNumber>
    </recommendedName>
</protein>